<gene>
    <name evidence="1" type="ORF">HK097_006037</name>
</gene>
<reference evidence="1" key="1">
    <citation type="submission" date="2020-05" db="EMBL/GenBank/DDBJ databases">
        <title>Phylogenomic resolution of chytrid fungi.</title>
        <authorList>
            <person name="Stajich J.E."/>
            <person name="Amses K."/>
            <person name="Simmons R."/>
            <person name="Seto K."/>
            <person name="Myers J."/>
            <person name="Bonds A."/>
            <person name="Quandt C.A."/>
            <person name="Barry K."/>
            <person name="Liu P."/>
            <person name="Grigoriev I."/>
            <person name="Longcore J.E."/>
            <person name="James T.Y."/>
        </authorList>
    </citation>
    <scope>NUCLEOTIDE SEQUENCE</scope>
    <source>
        <strain evidence="1">JEL0318</strain>
    </source>
</reference>
<dbReference type="EMBL" id="JADGJD010000283">
    <property type="protein sequence ID" value="KAJ3052568.1"/>
    <property type="molecule type" value="Genomic_DNA"/>
</dbReference>
<comment type="caution">
    <text evidence="1">The sequence shown here is derived from an EMBL/GenBank/DDBJ whole genome shotgun (WGS) entry which is preliminary data.</text>
</comment>
<keyword evidence="2" id="KW-1185">Reference proteome</keyword>
<dbReference type="Proteomes" id="UP001212841">
    <property type="component" value="Unassembled WGS sequence"/>
</dbReference>
<protein>
    <submittedName>
        <fullName evidence="1">Uncharacterized protein</fullName>
    </submittedName>
</protein>
<sequence length="594" mass="68771">MPPKRGPPVAKNPTTGRPIWNLDGCAAKKAKAAIAQGTYDPVKVTQAAIDNFKRSIRRQDRRNWEQIETVECYRKKYPKHIRRNKVKIKADPSETLHLEYIDKVTLKQDLWESVHNKGSGTSYKLSVGFAVLLQNKETGEYKVHHPQSNTNLDKMPKFSNSDNDFNELFESLNTHLDNRHLQPNDEHTYENSKWKFVDLLDIVPHRTDMGQPIGAPIELPDYIVKSKSVAALDNIENNLCVFACIAAASWKPKNDDYRCFKNKAKDLYKQFYNVKKIPKDYPGFEFDKLHLLEDFFNLRIAVFNLQPGCEAIALRKSERSDGKDVRLNLYTNENGQHHFSLITRFDTFAKAFGCPHCEIVILDKKNVKRHIEMCTKIEKTVFPGGYYECKDTLLESLEKEGFKIPYKTYPLFYVFDLETFERLLDDFESPVLRSPDKRLHVPSVLELLSMSFACSFKGASRTATFISLLDVVESRLRDDGSLEAQGKALSREMVRRMVHAMEQQREQFVEEIFCDFDHVFKELSLRIDDEEDPKKRSKIKQRQSKLADWIEQVPIYSFNSSSFDLNVIKDQLASVLQKTVKVRGAVLKIQKVYT</sequence>
<dbReference type="AlphaFoldDB" id="A0AAD5SF43"/>
<name>A0AAD5SF43_9FUNG</name>
<evidence type="ECO:0000313" key="1">
    <source>
        <dbReference type="EMBL" id="KAJ3052568.1"/>
    </source>
</evidence>
<accession>A0AAD5SF43</accession>
<evidence type="ECO:0000313" key="2">
    <source>
        <dbReference type="Proteomes" id="UP001212841"/>
    </source>
</evidence>
<organism evidence="1 2">
    <name type="scientific">Rhizophlyctis rosea</name>
    <dbReference type="NCBI Taxonomy" id="64517"/>
    <lineage>
        <taxon>Eukaryota</taxon>
        <taxon>Fungi</taxon>
        <taxon>Fungi incertae sedis</taxon>
        <taxon>Chytridiomycota</taxon>
        <taxon>Chytridiomycota incertae sedis</taxon>
        <taxon>Chytridiomycetes</taxon>
        <taxon>Rhizophlyctidales</taxon>
        <taxon>Rhizophlyctidaceae</taxon>
        <taxon>Rhizophlyctis</taxon>
    </lineage>
</organism>
<proteinExistence type="predicted"/>